<reference evidence="1" key="1">
    <citation type="journal article" date="2014" name="Front. Microbiol.">
        <title>High frequency of phylogenetically diverse reductive dehalogenase-homologous genes in deep subseafloor sedimentary metagenomes.</title>
        <authorList>
            <person name="Kawai M."/>
            <person name="Futagami T."/>
            <person name="Toyoda A."/>
            <person name="Takaki Y."/>
            <person name="Nishi S."/>
            <person name="Hori S."/>
            <person name="Arai W."/>
            <person name="Tsubouchi T."/>
            <person name="Morono Y."/>
            <person name="Uchiyama I."/>
            <person name="Ito T."/>
            <person name="Fujiyama A."/>
            <person name="Inagaki F."/>
            <person name="Takami H."/>
        </authorList>
    </citation>
    <scope>NUCLEOTIDE SEQUENCE</scope>
    <source>
        <strain evidence="1">Expedition CK06-06</strain>
    </source>
</reference>
<accession>X1GK36</accession>
<dbReference type="EMBL" id="BARU01011797">
    <property type="protein sequence ID" value="GAH33373.1"/>
    <property type="molecule type" value="Genomic_DNA"/>
</dbReference>
<comment type="caution">
    <text evidence="1">The sequence shown here is derived from an EMBL/GenBank/DDBJ whole genome shotgun (WGS) entry which is preliminary data.</text>
</comment>
<evidence type="ECO:0000313" key="1">
    <source>
        <dbReference type="EMBL" id="GAH33373.1"/>
    </source>
</evidence>
<dbReference type="AlphaFoldDB" id="X1GK36"/>
<sequence length="43" mass="4267">MAAAIIIEAYGMSKTTAIIKATDPIIGGISIPPVEAQASIAPA</sequence>
<protein>
    <submittedName>
        <fullName evidence="1">Uncharacterized protein</fullName>
    </submittedName>
</protein>
<gene>
    <name evidence="1" type="ORF">S03H2_22029</name>
</gene>
<organism evidence="1">
    <name type="scientific">marine sediment metagenome</name>
    <dbReference type="NCBI Taxonomy" id="412755"/>
    <lineage>
        <taxon>unclassified sequences</taxon>
        <taxon>metagenomes</taxon>
        <taxon>ecological metagenomes</taxon>
    </lineage>
</organism>
<proteinExistence type="predicted"/>
<name>X1GK36_9ZZZZ</name>